<dbReference type="Proteomes" id="UP000317863">
    <property type="component" value="Unassembled WGS sequence"/>
</dbReference>
<dbReference type="InterPro" id="IPR024787">
    <property type="entry name" value="EcsC"/>
</dbReference>
<comment type="caution">
    <text evidence="1">The sequence shown here is derived from an EMBL/GenBank/DDBJ whole genome shotgun (WGS) entry which is preliminary data.</text>
</comment>
<dbReference type="Pfam" id="PF12787">
    <property type="entry name" value="EcsC"/>
    <property type="match status" value="1"/>
</dbReference>
<evidence type="ECO:0000313" key="1">
    <source>
        <dbReference type="EMBL" id="TQQ84878.1"/>
    </source>
</evidence>
<proteinExistence type="predicted"/>
<evidence type="ECO:0000313" key="2">
    <source>
        <dbReference type="Proteomes" id="UP000317863"/>
    </source>
</evidence>
<reference evidence="1 2" key="1">
    <citation type="submission" date="2019-02" db="EMBL/GenBank/DDBJ databases">
        <title>Peptostreptococcaceae bacterium ZHW00191 nov., a new bacterium isolated from the human gut.</title>
        <authorList>
            <person name="Zhou H.-W."/>
            <person name="Chen X.-J."/>
        </authorList>
    </citation>
    <scope>NUCLEOTIDE SEQUENCE [LARGE SCALE GENOMIC DNA]</scope>
    <source>
        <strain evidence="1 2">ZHW00191</strain>
    </source>
</reference>
<protein>
    <submittedName>
        <fullName evidence="1">EcsC family protein</fullName>
    </submittedName>
</protein>
<sequence>MKILDSCYDKCLNGIPKVSPSVKDMANEYLRKYETRELACEAMLKNQITKCATSGFITGFGGVITMPVTLPANVTSVLYVQMRMVACVSYMAGFELDSDETQTFVYACLAGVSVNALVKQTSIKFGVKFTNNLIKKIPGKVLTKINQRVGFRFITKFGTKGVVNLGKLIPGVGAVVGGGLDFVETKIIANRAYKWFFQNDFTIDEKNEESIEIYEVDFE</sequence>
<dbReference type="OrthoDB" id="1425703at2"/>
<organism evidence="1 2">
    <name type="scientific">Peptacetobacter hominis</name>
    <dbReference type="NCBI Taxonomy" id="2743610"/>
    <lineage>
        <taxon>Bacteria</taxon>
        <taxon>Bacillati</taxon>
        <taxon>Bacillota</taxon>
        <taxon>Clostridia</taxon>
        <taxon>Peptostreptococcales</taxon>
        <taxon>Peptostreptococcaceae</taxon>
        <taxon>Peptacetobacter</taxon>
    </lineage>
</organism>
<dbReference type="RefSeq" id="WP_142535708.1">
    <property type="nucleotide sequence ID" value="NZ_SGJB01000006.1"/>
</dbReference>
<dbReference type="AlphaFoldDB" id="A0A544QW07"/>
<dbReference type="EMBL" id="SGJB01000006">
    <property type="protein sequence ID" value="TQQ84878.1"/>
    <property type="molecule type" value="Genomic_DNA"/>
</dbReference>
<name>A0A544QW07_9FIRM</name>
<keyword evidence="2" id="KW-1185">Reference proteome</keyword>
<accession>A0A544QW07</accession>
<gene>
    <name evidence="1" type="ORF">EXD82_04445</name>
</gene>